<feature type="region of interest" description="Disordered" evidence="1">
    <location>
        <begin position="40"/>
        <end position="72"/>
    </location>
</feature>
<name>A0ABQ6G314_9CHLR</name>
<dbReference type="EMBL" id="BSRI01000002">
    <property type="protein sequence ID" value="GLV60399.1"/>
    <property type="molecule type" value="Genomic_DNA"/>
</dbReference>
<dbReference type="Proteomes" id="UP001344906">
    <property type="component" value="Unassembled WGS sequence"/>
</dbReference>
<comment type="caution">
    <text evidence="2">The sequence shown here is derived from an EMBL/GenBank/DDBJ whole genome shotgun (WGS) entry which is preliminary data.</text>
</comment>
<protein>
    <submittedName>
        <fullName evidence="2">Uncharacterized protein</fullName>
    </submittedName>
</protein>
<gene>
    <name evidence="2" type="ORF">KDH_72190</name>
</gene>
<evidence type="ECO:0000313" key="2">
    <source>
        <dbReference type="EMBL" id="GLV60399.1"/>
    </source>
</evidence>
<evidence type="ECO:0000313" key="3">
    <source>
        <dbReference type="Proteomes" id="UP001344906"/>
    </source>
</evidence>
<reference evidence="2 3" key="1">
    <citation type="submission" date="2023-02" db="EMBL/GenBank/DDBJ databases">
        <title>Dictyobacter halimunensis sp. nov., a new member of the class Ktedonobacteria from forest soil in a geothermal area.</title>
        <authorList>
            <person name="Rachmania M.K."/>
            <person name="Ningsih F."/>
            <person name="Sakai Y."/>
            <person name="Yabe S."/>
            <person name="Yokota A."/>
            <person name="Sjamsuridzal W."/>
        </authorList>
    </citation>
    <scope>NUCLEOTIDE SEQUENCE [LARGE SCALE GENOMIC DNA]</scope>
    <source>
        <strain evidence="2 3">S3.2.2.5</strain>
    </source>
</reference>
<accession>A0ABQ6G314</accession>
<evidence type="ECO:0000256" key="1">
    <source>
        <dbReference type="SAM" id="MobiDB-lite"/>
    </source>
</evidence>
<feature type="compositionally biased region" description="Basic residues" evidence="1">
    <location>
        <begin position="40"/>
        <end position="62"/>
    </location>
</feature>
<proteinExistence type="predicted"/>
<organism evidence="2 3">
    <name type="scientific">Dictyobacter halimunensis</name>
    <dbReference type="NCBI Taxonomy" id="3026934"/>
    <lineage>
        <taxon>Bacteria</taxon>
        <taxon>Bacillati</taxon>
        <taxon>Chloroflexota</taxon>
        <taxon>Ktedonobacteria</taxon>
        <taxon>Ktedonobacterales</taxon>
        <taxon>Dictyobacteraceae</taxon>
        <taxon>Dictyobacter</taxon>
    </lineage>
</organism>
<sequence length="145" mass="15892">MPQSHISGHAGSASKVDLLLFVLGIVVKLLIENAPDLKCRPPHAHKTITPPRRNHSRKKGTPRRVDLQRSAGPRATAIAAHVPGRFGFSWKTRRPTWYPASNVHFWVPLSNVAGGYHVGERGRQGKRYREGAWAAVAGAGSPVDR</sequence>
<keyword evidence="3" id="KW-1185">Reference proteome</keyword>